<dbReference type="InterPro" id="IPR000924">
    <property type="entry name" value="Glu/Gln-tRNA-synth"/>
</dbReference>
<reference evidence="9" key="1">
    <citation type="submission" date="2020-07" db="EMBL/GenBank/DDBJ databases">
        <title>Huge and variable diversity of episymbiotic CPR bacteria and DPANN archaea in groundwater ecosystems.</title>
        <authorList>
            <person name="He C.Y."/>
            <person name="Keren R."/>
            <person name="Whittaker M."/>
            <person name="Farag I.F."/>
            <person name="Doudna J."/>
            <person name="Cate J.H.D."/>
            <person name="Banfield J.F."/>
        </authorList>
    </citation>
    <scope>NUCLEOTIDE SEQUENCE</scope>
    <source>
        <strain evidence="9">NC_groundwater_1586_Pr3_B-0.1um_66_15</strain>
    </source>
</reference>
<dbReference type="EC" id="6.1.1.-" evidence="9"/>
<dbReference type="PANTHER" id="PTHR43311">
    <property type="entry name" value="GLUTAMATE--TRNA LIGASE"/>
    <property type="match status" value="1"/>
</dbReference>
<dbReference type="InterPro" id="IPR014729">
    <property type="entry name" value="Rossmann-like_a/b/a_fold"/>
</dbReference>
<keyword evidence="4" id="KW-0862">Zinc</keyword>
<gene>
    <name evidence="9" type="primary">gluQRS</name>
    <name evidence="9" type="ORF">HY834_18510</name>
</gene>
<evidence type="ECO:0000256" key="3">
    <source>
        <dbReference type="ARBA" id="ARBA00022741"/>
    </source>
</evidence>
<accession>A0A933NZV1</accession>
<dbReference type="PANTHER" id="PTHR43311:SF1">
    <property type="entry name" value="GLUTAMYL-Q TRNA(ASP) SYNTHETASE"/>
    <property type="match status" value="1"/>
</dbReference>
<sequence>MPVFRFAPSPNGYLHLGHAYSALFTEHWARRLGGDFLLRLEDTDPTRCKPEFAEAILEDLRWLGLAWPEPVMMQSGRLAVYAQYAERLREMGLLYPCFCSRSEIAEAATGTDPDGAPLYGGTCRHLSAETIARRLARGDPVQYRLDGARAIARAGVLTFTVAQPTPLDRPQIRYARPALWGDVVIQRKETPTSYHLSVVVDDAAQAITHVTRGRDMEPSTDIHVLLQILLGLPSPAYTFHKLILDEGGRKLSKSKGAPTLRNLREEGWSAADVRTRAGF</sequence>
<dbReference type="AlphaFoldDB" id="A0A933NZV1"/>
<evidence type="ECO:0000259" key="8">
    <source>
        <dbReference type="Pfam" id="PF00749"/>
    </source>
</evidence>
<dbReference type="InterPro" id="IPR001412">
    <property type="entry name" value="aa-tRNA-synth_I_CS"/>
</dbReference>
<evidence type="ECO:0000313" key="10">
    <source>
        <dbReference type="Proteomes" id="UP000782610"/>
    </source>
</evidence>
<dbReference type="InterPro" id="IPR020058">
    <property type="entry name" value="Glu/Gln-tRNA-synth_Ib_cat-dom"/>
</dbReference>
<proteinExistence type="inferred from homology"/>
<dbReference type="EMBL" id="JACRAF010000061">
    <property type="protein sequence ID" value="MBI4923735.1"/>
    <property type="molecule type" value="Genomic_DNA"/>
</dbReference>
<keyword evidence="1 7" id="KW-0436">Ligase</keyword>
<dbReference type="NCBIfam" id="NF004315">
    <property type="entry name" value="PRK05710.1-4"/>
    <property type="match status" value="1"/>
</dbReference>
<evidence type="ECO:0000256" key="1">
    <source>
        <dbReference type="ARBA" id="ARBA00022598"/>
    </source>
</evidence>
<keyword evidence="6 7" id="KW-0030">Aminoacyl-tRNA synthetase</keyword>
<organism evidence="9 10">
    <name type="scientific">Devosia nanyangense</name>
    <dbReference type="NCBI Taxonomy" id="1228055"/>
    <lineage>
        <taxon>Bacteria</taxon>
        <taxon>Pseudomonadati</taxon>
        <taxon>Pseudomonadota</taxon>
        <taxon>Alphaproteobacteria</taxon>
        <taxon>Hyphomicrobiales</taxon>
        <taxon>Devosiaceae</taxon>
        <taxon>Devosia</taxon>
    </lineage>
</organism>
<dbReference type="Gene3D" id="3.40.50.620">
    <property type="entry name" value="HUPs"/>
    <property type="match status" value="1"/>
</dbReference>
<evidence type="ECO:0000256" key="7">
    <source>
        <dbReference type="RuleBase" id="RU363037"/>
    </source>
</evidence>
<comment type="caution">
    <text evidence="9">The sequence shown here is derived from an EMBL/GenBank/DDBJ whole genome shotgun (WGS) entry which is preliminary data.</text>
</comment>
<dbReference type="GO" id="GO:0005524">
    <property type="term" value="F:ATP binding"/>
    <property type="evidence" value="ECO:0007669"/>
    <property type="project" value="UniProtKB-KW"/>
</dbReference>
<dbReference type="InterPro" id="IPR049940">
    <property type="entry name" value="GluQ/Sye"/>
</dbReference>
<dbReference type="SUPFAM" id="SSF52374">
    <property type="entry name" value="Nucleotidylyl transferase"/>
    <property type="match status" value="1"/>
</dbReference>
<comment type="similarity">
    <text evidence="7">Belongs to the class-I aminoacyl-tRNA synthetase family.</text>
</comment>
<dbReference type="PRINTS" id="PR00987">
    <property type="entry name" value="TRNASYNTHGLU"/>
</dbReference>
<evidence type="ECO:0000256" key="4">
    <source>
        <dbReference type="ARBA" id="ARBA00022833"/>
    </source>
</evidence>
<dbReference type="GO" id="GO:0004818">
    <property type="term" value="F:glutamate-tRNA ligase activity"/>
    <property type="evidence" value="ECO:0007669"/>
    <property type="project" value="TreeGrafter"/>
</dbReference>
<name>A0A933NZV1_9HYPH</name>
<dbReference type="Proteomes" id="UP000782610">
    <property type="component" value="Unassembled WGS sequence"/>
</dbReference>
<feature type="domain" description="Glutamyl/glutaminyl-tRNA synthetase class Ib catalytic" evidence="8">
    <location>
        <begin position="5"/>
        <end position="259"/>
    </location>
</feature>
<dbReference type="GO" id="GO:0005829">
    <property type="term" value="C:cytosol"/>
    <property type="evidence" value="ECO:0007669"/>
    <property type="project" value="TreeGrafter"/>
</dbReference>
<dbReference type="Pfam" id="PF00749">
    <property type="entry name" value="tRNA-synt_1c"/>
    <property type="match status" value="1"/>
</dbReference>
<protein>
    <submittedName>
        <fullName evidence="9">tRNA glutamyl-Q(34) synthetase GluQRS</fullName>
        <ecNumber evidence="9">6.1.1.-</ecNumber>
    </submittedName>
</protein>
<evidence type="ECO:0000256" key="2">
    <source>
        <dbReference type="ARBA" id="ARBA00022723"/>
    </source>
</evidence>
<keyword evidence="2" id="KW-0479">Metal-binding</keyword>
<keyword evidence="3 7" id="KW-0547">Nucleotide-binding</keyword>
<evidence type="ECO:0000256" key="5">
    <source>
        <dbReference type="ARBA" id="ARBA00022840"/>
    </source>
</evidence>
<dbReference type="PROSITE" id="PS00178">
    <property type="entry name" value="AA_TRNA_LIGASE_I"/>
    <property type="match status" value="1"/>
</dbReference>
<dbReference type="GO" id="GO:0006424">
    <property type="term" value="P:glutamyl-tRNA aminoacylation"/>
    <property type="evidence" value="ECO:0007669"/>
    <property type="project" value="TreeGrafter"/>
</dbReference>
<evidence type="ECO:0000256" key="6">
    <source>
        <dbReference type="ARBA" id="ARBA00023146"/>
    </source>
</evidence>
<keyword evidence="7" id="KW-0648">Protein biosynthesis</keyword>
<keyword evidence="5 7" id="KW-0067">ATP-binding</keyword>
<evidence type="ECO:0000313" key="9">
    <source>
        <dbReference type="EMBL" id="MBI4923735.1"/>
    </source>
</evidence>